<feature type="transmembrane region" description="Helical" evidence="1">
    <location>
        <begin position="46"/>
        <end position="64"/>
    </location>
</feature>
<keyword evidence="1" id="KW-1133">Transmembrane helix</keyword>
<sequence>MSRRFYRFLPLYNSPVSLKRKFLITHSNPHLSLTCLNSHRGLFNTFWLNQVLVFCSVTVIGIVSC</sequence>
<reference evidence="2 3" key="1">
    <citation type="submission" date="2019-07" db="EMBL/GenBank/DDBJ databases">
        <authorList>
            <person name="Jastrzebski P J."/>
            <person name="Paukszto L."/>
            <person name="Jastrzebski P J."/>
        </authorList>
    </citation>
    <scope>NUCLEOTIDE SEQUENCE [LARGE SCALE GENOMIC DNA]</scope>
    <source>
        <strain evidence="2 3">WMS-il1</strain>
    </source>
</reference>
<protein>
    <submittedName>
        <fullName evidence="2">Uncharacterized protein</fullName>
    </submittedName>
</protein>
<evidence type="ECO:0000313" key="3">
    <source>
        <dbReference type="Proteomes" id="UP000321570"/>
    </source>
</evidence>
<organism evidence="2 3">
    <name type="scientific">Hymenolepis diminuta</name>
    <name type="common">Rat tapeworm</name>
    <dbReference type="NCBI Taxonomy" id="6216"/>
    <lineage>
        <taxon>Eukaryota</taxon>
        <taxon>Metazoa</taxon>
        <taxon>Spiralia</taxon>
        <taxon>Lophotrochozoa</taxon>
        <taxon>Platyhelminthes</taxon>
        <taxon>Cestoda</taxon>
        <taxon>Eucestoda</taxon>
        <taxon>Cyclophyllidea</taxon>
        <taxon>Hymenolepididae</taxon>
        <taxon>Hymenolepis</taxon>
    </lineage>
</organism>
<dbReference type="AlphaFoldDB" id="A0A564YA76"/>
<name>A0A564YA76_HYMDI</name>
<dbReference type="EMBL" id="CABIJS010000123">
    <property type="protein sequence ID" value="VUZ44150.1"/>
    <property type="molecule type" value="Genomic_DNA"/>
</dbReference>
<accession>A0A564YA76</accession>
<keyword evidence="3" id="KW-1185">Reference proteome</keyword>
<proteinExistence type="predicted"/>
<dbReference type="Proteomes" id="UP000321570">
    <property type="component" value="Unassembled WGS sequence"/>
</dbReference>
<keyword evidence="1" id="KW-0472">Membrane</keyword>
<evidence type="ECO:0000313" key="2">
    <source>
        <dbReference type="EMBL" id="VUZ44150.1"/>
    </source>
</evidence>
<gene>
    <name evidence="2" type="ORF">WMSIL1_LOCUS4426</name>
</gene>
<evidence type="ECO:0000256" key="1">
    <source>
        <dbReference type="SAM" id="Phobius"/>
    </source>
</evidence>
<keyword evidence="1" id="KW-0812">Transmembrane</keyword>